<dbReference type="Proteomes" id="UP000516437">
    <property type="component" value="Chromosome 1"/>
</dbReference>
<accession>A0A6A1WHH7</accession>
<dbReference type="GO" id="GO:0007005">
    <property type="term" value="P:mitochondrion organization"/>
    <property type="evidence" value="ECO:0007669"/>
    <property type="project" value="UniProtKB-UniRule"/>
</dbReference>
<dbReference type="InterPro" id="IPR007967">
    <property type="entry name" value="GSKIP_dom"/>
</dbReference>
<comment type="similarity">
    <text evidence="2">Belongs to the CLU family.</text>
</comment>
<dbReference type="CDD" id="cd15466">
    <property type="entry name" value="CLU-central"/>
    <property type="match status" value="1"/>
</dbReference>
<evidence type="ECO:0000256" key="4">
    <source>
        <dbReference type="SAM" id="MobiDB-lite"/>
    </source>
</evidence>
<dbReference type="Pfam" id="PF12807">
    <property type="entry name" value="eIF3_p135"/>
    <property type="match status" value="1"/>
</dbReference>
<organism evidence="6 7">
    <name type="scientific">Morella rubra</name>
    <name type="common">Chinese bayberry</name>
    <dbReference type="NCBI Taxonomy" id="262757"/>
    <lineage>
        <taxon>Eukaryota</taxon>
        <taxon>Viridiplantae</taxon>
        <taxon>Streptophyta</taxon>
        <taxon>Embryophyta</taxon>
        <taxon>Tracheophyta</taxon>
        <taxon>Spermatophyta</taxon>
        <taxon>Magnoliopsida</taxon>
        <taxon>eudicotyledons</taxon>
        <taxon>Gunneridae</taxon>
        <taxon>Pentapetalae</taxon>
        <taxon>rosids</taxon>
        <taxon>fabids</taxon>
        <taxon>Fagales</taxon>
        <taxon>Myricaceae</taxon>
        <taxon>Morella</taxon>
    </lineage>
</organism>
<dbReference type="HAMAP" id="MF_03013">
    <property type="entry name" value="CLU"/>
    <property type="match status" value="1"/>
</dbReference>
<feature type="region of interest" description="Disordered" evidence="4">
    <location>
        <begin position="953"/>
        <end position="991"/>
    </location>
</feature>
<gene>
    <name evidence="6" type="ORF">CJ030_MR1G028639</name>
</gene>
<dbReference type="PROSITE" id="PS51823">
    <property type="entry name" value="CLU"/>
    <property type="match status" value="1"/>
</dbReference>
<dbReference type="PANTHER" id="PTHR12601:SF6">
    <property type="entry name" value="CLUSTERED MITOCHONDRIA PROTEIN HOMOLOG"/>
    <property type="match status" value="1"/>
</dbReference>
<dbReference type="SMART" id="SM00028">
    <property type="entry name" value="TPR"/>
    <property type="match status" value="3"/>
</dbReference>
<protein>
    <recommendedName>
        <fullName evidence="2">Clustered mitochondria protein homolog</fullName>
    </recommendedName>
</protein>
<dbReference type="Gene3D" id="1.25.40.10">
    <property type="entry name" value="Tetratricopeptide repeat domain"/>
    <property type="match status" value="1"/>
</dbReference>
<dbReference type="OrthoDB" id="1414216at2759"/>
<dbReference type="SUPFAM" id="SSF48452">
    <property type="entry name" value="TPR-like"/>
    <property type="match status" value="2"/>
</dbReference>
<dbReference type="InterPro" id="IPR027523">
    <property type="entry name" value="CLU_prot"/>
</dbReference>
<feature type="region of interest" description="Disordered" evidence="4">
    <location>
        <begin position="743"/>
        <end position="762"/>
    </location>
</feature>
<keyword evidence="2" id="KW-0694">RNA-binding</keyword>
<evidence type="ECO:0000256" key="2">
    <source>
        <dbReference type="HAMAP-Rule" id="MF_03013"/>
    </source>
</evidence>
<dbReference type="InterPro" id="IPR023231">
    <property type="entry name" value="GSKIP_dom_sf"/>
</dbReference>
<keyword evidence="3" id="KW-0802">TPR repeat</keyword>
<dbReference type="Pfam" id="PF13236">
    <property type="entry name" value="CLU"/>
    <property type="match status" value="2"/>
</dbReference>
<evidence type="ECO:0000256" key="3">
    <source>
        <dbReference type="PROSITE-ProRule" id="PRU00339"/>
    </source>
</evidence>
<feature type="domain" description="Clu" evidence="5">
    <location>
        <begin position="404"/>
        <end position="710"/>
    </location>
</feature>
<comment type="function">
    <text evidence="2">mRNA-binding protein involved in proper cytoplasmic distribution of mitochondria.</text>
</comment>
<dbReference type="Gene3D" id="3.30.2280.10">
    <property type="entry name" value="Hypothetical protein (hspc210)"/>
    <property type="match status" value="1"/>
</dbReference>
<feature type="repeat" description="TPR" evidence="3">
    <location>
        <begin position="1216"/>
        <end position="1249"/>
    </location>
</feature>
<name>A0A6A1WHH7_9ROSI</name>
<dbReference type="PROSITE" id="PS50005">
    <property type="entry name" value="TPR"/>
    <property type="match status" value="1"/>
</dbReference>
<dbReference type="Pfam" id="PF15044">
    <property type="entry name" value="CLU_N"/>
    <property type="match status" value="1"/>
</dbReference>
<dbReference type="SUPFAM" id="SSF103107">
    <property type="entry name" value="Hypothetical protein c14orf129, hspc210"/>
    <property type="match status" value="1"/>
</dbReference>
<feature type="region of interest" description="Disordered" evidence="4">
    <location>
        <begin position="1"/>
        <end position="52"/>
    </location>
</feature>
<dbReference type="Pfam" id="PF13424">
    <property type="entry name" value="TPR_12"/>
    <property type="match status" value="1"/>
</dbReference>
<dbReference type="InterPro" id="IPR025697">
    <property type="entry name" value="CLU_dom"/>
</dbReference>
<dbReference type="FunFam" id="3.30.2280.10:FF:000002">
    <property type="entry name" value="Clustered mitochondria protein homolog"/>
    <property type="match status" value="1"/>
</dbReference>
<dbReference type="GO" id="GO:0005737">
    <property type="term" value="C:cytoplasm"/>
    <property type="evidence" value="ECO:0007669"/>
    <property type="project" value="UniProtKB-SubCell"/>
</dbReference>
<dbReference type="PANTHER" id="PTHR12601">
    <property type="entry name" value="EUKARYOTIC TRANSLATION INITIATION FACTOR 3 SUBUNIT EIF-3"/>
    <property type="match status" value="1"/>
</dbReference>
<evidence type="ECO:0000313" key="6">
    <source>
        <dbReference type="EMBL" id="KAB1224789.1"/>
    </source>
</evidence>
<feature type="compositionally biased region" description="Low complexity" evidence="4">
    <location>
        <begin position="17"/>
        <end position="28"/>
    </location>
</feature>
<sequence length="1494" mass="163297">MAGKSNKGRNRKAAPNTTTSSESVVSSSAPEKDNSNATESAKADANGVPIVEESTNAMPDVTEAETANSASQQKQGDLHLYPVSVKTHSGEKLELQLNPGDSVMDIRQFLLDAPETCYITCYDLLLHTKDGSTHHLEDYNEISEVADITTGGCSLEMVPALYDDRSIRAHVHRTRELLSLSALHASLSTSLALQYDTAQSKSSTSGDTAKTEVPELDGLGFMEDVAGSLSNFLLPSSKEIKCMESIVFSSFNPAPSYRRLVGDLIYLDVVTLEGNKYCITGTTKMFYVNSSNGNTLDPRASKTSSEATTLVGLLQKISPKFKKAFREILERRASAHPFENVQSLLPPNSWLGLFPVPVEQMFHLASSWAISRTWVWLTVNLPEAFVLPVGALKEEKERHHRRDAARAEDALTLSYGSELIGMQRDWNEELQSCREFPHTTPQERILRDRALYKVTSDFVDAAISGAIGVISRCIPPINPTDPECFHMYVHNNIFFSFAVDGDLEQLSKKNALHANSKIESSSSVNGPTDKASSCLLHGDGGIPNGEKCGGANKDEPDSVVEVTSDVSAETPTESEQATYASANNDLKGTKAYQEADVSGLYNLAMAIIDYRGHRVVAQSVLPGILQGDKSDSLLYGSVDNGKKICWNEDFHSKVLEAAKRLHLKEHTVLDGSGNVFKLAAPVECKGIVGSDDRHYLLDLMRVTPRDANYTGPGSRFCILRPELITAFCQAQAAEKSKCKSEGDAHVTTDSSNVPGVDKQDVTKEGNDEKIKDFAALPAQTESSEETLFNPNVFTEFKLAGSQEASLDIVFAVKFIEFNNILNIYLLCLYQDIEADEENVRKVSSHLKDVVLPKFIQDLCTLEVSPMDGQTLTEALHAHGINVRYMGKVAEGTKHLPHLWDLCSNEIVVRSAKHILKDVLRNTEDHDFGPAIAHFLNCVFGSCQAFGAKVTANSMHSRSHRKDQGGHQSSGKPSRGQGKWKGGGASARKNQSSYMNVSSETLWSDIQEFAILKYQFELPEDARSGVKKISVIRNLCQKVGITIAARKYDLTSAAPFQTSDILDLQPVMKHSVPICSEAKELVETGKIQLAEGMLSEAYTLFSEAFSILQQVTGPMHREVANCCRYLAMVLYHAGDMAGAIMQQHKELIINERCLGLDHPDTAHRHALLFFVLLSSLSYGNMALFYHGLNQTELALRHMSRALLLLSLSSGPDHPDVAATFINVAMMYQDIGKMNTALRYLQEALKKNERLLGEEHIQTAVCYHALAIAFNCMGAFKLSHQHEKKTYDILVKQLGEEDSRTRDSQNWMKTFKMRELQMNAQKQKGQALNAASAQKAIDLLKAHPDLMHAFQAAAAAGGSGSSGTSVNKSLNAAIIGETLPRGRGVDERAARAAAEVRKKAQARGLLIRPHGVPVQALPPLTQLLNIINSGMTPDAVDNGETDEAKKELDGHPSNGLVDSKNDQLTSGQEDRAPAGLVAGLPSSDAKKQKAKAKAAA</sequence>
<dbReference type="InterPro" id="IPR011990">
    <property type="entry name" value="TPR-like_helical_dom_sf"/>
</dbReference>
<dbReference type="InterPro" id="IPR019734">
    <property type="entry name" value="TPR_rpt"/>
</dbReference>
<dbReference type="FunFam" id="1.25.40.10:FF:000230">
    <property type="entry name" value="Clustered mitochondria protein homolog"/>
    <property type="match status" value="1"/>
</dbReference>
<dbReference type="GO" id="GO:0003723">
    <property type="term" value="F:RNA binding"/>
    <property type="evidence" value="ECO:0007669"/>
    <property type="project" value="UniProtKB-KW"/>
</dbReference>
<dbReference type="Pfam" id="PF05303">
    <property type="entry name" value="GSKIP_dom"/>
    <property type="match status" value="1"/>
</dbReference>
<reference evidence="6 7" key="1">
    <citation type="journal article" date="2019" name="Plant Biotechnol. J.">
        <title>The red bayberry genome and genetic basis of sex determination.</title>
        <authorList>
            <person name="Jia H.M."/>
            <person name="Jia H.J."/>
            <person name="Cai Q.L."/>
            <person name="Wang Y."/>
            <person name="Zhao H.B."/>
            <person name="Yang W.F."/>
            <person name="Wang G.Y."/>
            <person name="Li Y.H."/>
            <person name="Zhan D.L."/>
            <person name="Shen Y.T."/>
            <person name="Niu Q.F."/>
            <person name="Chang L."/>
            <person name="Qiu J."/>
            <person name="Zhao L."/>
            <person name="Xie H.B."/>
            <person name="Fu W.Y."/>
            <person name="Jin J."/>
            <person name="Li X.W."/>
            <person name="Jiao Y."/>
            <person name="Zhou C.C."/>
            <person name="Tu T."/>
            <person name="Chai C.Y."/>
            <person name="Gao J.L."/>
            <person name="Fan L.J."/>
            <person name="van de Weg E."/>
            <person name="Wang J.Y."/>
            <person name="Gao Z.S."/>
        </authorList>
    </citation>
    <scope>NUCLEOTIDE SEQUENCE [LARGE SCALE GENOMIC DNA]</scope>
    <source>
        <tissue evidence="6">Leaves</tissue>
    </source>
</reference>
<feature type="compositionally biased region" description="Basic residues" evidence="4">
    <location>
        <begin position="1"/>
        <end position="12"/>
    </location>
</feature>
<dbReference type="EMBL" id="RXIC02000019">
    <property type="protein sequence ID" value="KAB1224789.1"/>
    <property type="molecule type" value="Genomic_DNA"/>
</dbReference>
<comment type="subcellular location">
    <subcellularLocation>
        <location evidence="2">Cytoplasm</location>
    </subcellularLocation>
</comment>
<evidence type="ECO:0000256" key="1">
    <source>
        <dbReference type="ARBA" id="ARBA00022490"/>
    </source>
</evidence>
<keyword evidence="1 2" id="KW-0963">Cytoplasm</keyword>
<dbReference type="InterPro" id="IPR028275">
    <property type="entry name" value="CLU_N"/>
</dbReference>
<evidence type="ECO:0000313" key="7">
    <source>
        <dbReference type="Proteomes" id="UP000516437"/>
    </source>
</evidence>
<comment type="caution">
    <text evidence="6">The sequence shown here is derived from an EMBL/GenBank/DDBJ whole genome shotgun (WGS) entry which is preliminary data.</text>
</comment>
<dbReference type="Pfam" id="PF13374">
    <property type="entry name" value="TPR_10"/>
    <property type="match status" value="1"/>
</dbReference>
<feature type="region of interest" description="Disordered" evidence="4">
    <location>
        <begin position="1432"/>
        <end position="1494"/>
    </location>
</feature>
<proteinExistence type="inferred from homology"/>
<dbReference type="InterPro" id="IPR033646">
    <property type="entry name" value="CLU-central"/>
</dbReference>
<evidence type="ECO:0000259" key="5">
    <source>
        <dbReference type="PROSITE" id="PS51823"/>
    </source>
</evidence>
<keyword evidence="7" id="KW-1185">Reference proteome</keyword>